<sequence length="177" mass="19225">MAFDAYMYFPGQSRVQGETHDEAMAAKKAFEIVSFNFGAENNINIGSATGGGGAGKAWFKDFEVAKSTDTASCGLFSTLCNGTHFDEAIIELRRSGGSASASGSTFMKFHFKLVMVKDMTWEGSDGDDNCNETVIFNYGAIKVEYYKQDKTGKLSKASGDQGETKFSQVKNKADYIV</sequence>
<dbReference type="InterPro" id="IPR008514">
    <property type="entry name" value="T6SS_Hcp"/>
</dbReference>
<accession>Q0FRC9</accession>
<dbReference type="eggNOG" id="COG3157">
    <property type="taxonomic scope" value="Bacteria"/>
</dbReference>
<dbReference type="InterPro" id="IPR036624">
    <property type="entry name" value="Hcp1-lik_sf"/>
</dbReference>
<name>Q0FRC9_SALBH</name>
<protein>
    <recommendedName>
        <fullName evidence="3">Type VI secretion system tube protein Hcp</fullName>
    </recommendedName>
</protein>
<dbReference type="RefSeq" id="WP_007796447.1">
    <property type="nucleotide sequence ID" value="NZ_DS022276.1"/>
</dbReference>
<dbReference type="AlphaFoldDB" id="Q0FRC9"/>
<dbReference type="PANTHER" id="PTHR36152">
    <property type="entry name" value="CYTOPLASMIC PROTEIN-RELATED"/>
    <property type="match status" value="1"/>
</dbReference>
<dbReference type="STRING" id="314265.R2601_16095"/>
<reference evidence="1 2" key="1">
    <citation type="journal article" date="2010" name="J. Bacteriol.">
        <title>Genome sequences of Pelagibaca bermudensis HTCC2601T and Maritimibacter alkaliphilus HTCC2654T, the type strains of two marine Roseobacter genera.</title>
        <authorList>
            <person name="Thrash J.C."/>
            <person name="Cho J.C."/>
            <person name="Ferriera S."/>
            <person name="Johnson J."/>
            <person name="Vergin K.L."/>
            <person name="Giovannoni S.J."/>
        </authorList>
    </citation>
    <scope>NUCLEOTIDE SEQUENCE [LARGE SCALE GENOMIC DNA]</scope>
    <source>
        <strain evidence="2">DSM 26914 / JCM 13377 / KCTC 12554 / HTCC2601</strain>
    </source>
</reference>
<evidence type="ECO:0000313" key="1">
    <source>
        <dbReference type="EMBL" id="EAU46658.1"/>
    </source>
</evidence>
<gene>
    <name evidence="1" type="ORF">R2601_16095</name>
</gene>
<dbReference type="Pfam" id="PF05638">
    <property type="entry name" value="T6SS_HCP"/>
    <property type="match status" value="1"/>
</dbReference>
<evidence type="ECO:0000313" key="2">
    <source>
        <dbReference type="Proteomes" id="UP000006230"/>
    </source>
</evidence>
<dbReference type="Gene3D" id="2.30.110.20">
    <property type="entry name" value="Hcp1-like"/>
    <property type="match status" value="1"/>
</dbReference>
<organism evidence="1 2">
    <name type="scientific">Salipiger bermudensis (strain DSM 26914 / JCM 13377 / KCTC 12554 / HTCC2601)</name>
    <name type="common">Pelagibaca bermudensis</name>
    <dbReference type="NCBI Taxonomy" id="314265"/>
    <lineage>
        <taxon>Bacteria</taxon>
        <taxon>Pseudomonadati</taxon>
        <taxon>Pseudomonadota</taxon>
        <taxon>Alphaproteobacteria</taxon>
        <taxon>Rhodobacterales</taxon>
        <taxon>Roseobacteraceae</taxon>
        <taxon>Salipiger</taxon>
    </lineage>
</organism>
<dbReference type="EMBL" id="AATQ01000012">
    <property type="protein sequence ID" value="EAU46658.1"/>
    <property type="molecule type" value="Genomic_DNA"/>
</dbReference>
<comment type="caution">
    <text evidence="1">The sequence shown here is derived from an EMBL/GenBank/DDBJ whole genome shotgun (WGS) entry which is preliminary data.</text>
</comment>
<dbReference type="OrthoDB" id="8351963at2"/>
<dbReference type="SUPFAM" id="SSF141452">
    <property type="entry name" value="Hcp1-like"/>
    <property type="match status" value="1"/>
</dbReference>
<evidence type="ECO:0008006" key="3">
    <source>
        <dbReference type="Google" id="ProtNLM"/>
    </source>
</evidence>
<dbReference type="PANTHER" id="PTHR36152:SF1">
    <property type="entry name" value="UBIQUITIN-LIKE DOMAIN-CONTAINING PROTEIN"/>
    <property type="match status" value="1"/>
</dbReference>
<dbReference type="GeneID" id="92504485"/>
<keyword evidence="2" id="KW-1185">Reference proteome</keyword>
<proteinExistence type="predicted"/>
<dbReference type="InterPro" id="IPR053165">
    <property type="entry name" value="HSI-I_assembly_Hcp1"/>
</dbReference>
<dbReference type="HOGENOM" id="CLU_112762_0_1_5"/>
<dbReference type="Proteomes" id="UP000006230">
    <property type="component" value="Unassembled WGS sequence"/>
</dbReference>